<evidence type="ECO:0000256" key="4">
    <source>
        <dbReference type="ARBA" id="ARBA00022692"/>
    </source>
</evidence>
<dbReference type="EMBL" id="QWDE01000004">
    <property type="protein sequence ID" value="RFZ81790.1"/>
    <property type="molecule type" value="Genomic_DNA"/>
</dbReference>
<dbReference type="Pfam" id="PF13616">
    <property type="entry name" value="Rotamase_3"/>
    <property type="match status" value="1"/>
</dbReference>
<name>A0A3E2NLK7_9SPHI</name>
<keyword evidence="7" id="KW-0143">Chaperone</keyword>
<evidence type="ECO:0000256" key="10">
    <source>
        <dbReference type="ARBA" id="ARBA00042775"/>
    </source>
</evidence>
<keyword evidence="4" id="KW-0812">Transmembrane</keyword>
<evidence type="ECO:0000313" key="13">
    <source>
        <dbReference type="EMBL" id="RFZ81790.1"/>
    </source>
</evidence>
<dbReference type="GO" id="GO:0003755">
    <property type="term" value="F:peptidyl-prolyl cis-trans isomerase activity"/>
    <property type="evidence" value="ECO:0007669"/>
    <property type="project" value="UniProtKB-KW"/>
</dbReference>
<reference evidence="13 14" key="1">
    <citation type="submission" date="2018-08" db="EMBL/GenBank/DDBJ databases">
        <title>Mucilaginibacter terrae sp. nov., isolated from manganese diggings.</title>
        <authorList>
            <person name="Huang Y."/>
            <person name="Zhou Z."/>
        </authorList>
    </citation>
    <scope>NUCLEOTIDE SEQUENCE [LARGE SCALE GENOMIC DNA]</scope>
    <source>
        <strain evidence="13 14">ZH6</strain>
    </source>
</reference>
<keyword evidence="2" id="KW-1003">Cell membrane</keyword>
<protein>
    <recommendedName>
        <fullName evidence="9">Periplasmic chaperone PpiD</fullName>
    </recommendedName>
    <alternativeName>
        <fullName evidence="10">Periplasmic folding chaperone</fullName>
    </alternativeName>
</protein>
<evidence type="ECO:0000256" key="1">
    <source>
        <dbReference type="ARBA" id="ARBA00004382"/>
    </source>
</evidence>
<comment type="caution">
    <text evidence="13">The sequence shown here is derived from an EMBL/GenBank/DDBJ whole genome shotgun (WGS) entry which is preliminary data.</text>
</comment>
<dbReference type="OrthoDB" id="9812372at2"/>
<dbReference type="RefSeq" id="WP_117384610.1">
    <property type="nucleotide sequence ID" value="NZ_QWDE01000004.1"/>
</dbReference>
<dbReference type="Gene3D" id="3.10.50.40">
    <property type="match status" value="1"/>
</dbReference>
<dbReference type="InterPro" id="IPR027304">
    <property type="entry name" value="Trigger_fact/SurA_dom_sf"/>
</dbReference>
<evidence type="ECO:0000256" key="7">
    <source>
        <dbReference type="ARBA" id="ARBA00023186"/>
    </source>
</evidence>
<dbReference type="SUPFAM" id="SSF54534">
    <property type="entry name" value="FKBP-like"/>
    <property type="match status" value="1"/>
</dbReference>
<evidence type="ECO:0000256" key="11">
    <source>
        <dbReference type="PROSITE-ProRule" id="PRU00278"/>
    </source>
</evidence>
<dbReference type="InterPro" id="IPR046357">
    <property type="entry name" value="PPIase_dom_sf"/>
</dbReference>
<dbReference type="GO" id="GO:0005886">
    <property type="term" value="C:plasma membrane"/>
    <property type="evidence" value="ECO:0007669"/>
    <property type="project" value="UniProtKB-SubCell"/>
</dbReference>
<sequence>MGIMSYLRERMGKILAIVIGLALLGFVAEEVIKSGSSIFRDNQTDIGEVNGSAISYNKFNQRLDIATNQFKQQGQSISPQITSYLQETTWNQFLTEKLLGKEIEKLGLVVGDAEIQSMVSGSNPDPQIARQFSDPQTGQFDRARLNQFLTYIQSNKADTAQLSSWAAFVSEVIKSRTQQKYVSLVSNGLYINSLEAQDEYQGKNKLANFKYAVLDYASIPDNKVTPTDDDFNAYYNEHKNEFKNKEELRNINYVSFNAAPSKADSAAIKVQVDKLAADFKASTNDSLFVQVNSETKTPIAYVKKGRLDPQLDSVMFNAEKGFTYGPYLSNGSYKIAKLIDTKVGPDSVKARHILLDPAAEGGLPRAQAKADSLKALIQSGKATFADLAKKFSTDKQSGTNGGDLPTFGRGAMIPVFEDAAFDGKQGDMKIVTSQFGVHLIEIQSQKGSSKVVKVAQVDKPLEASEQTQNAVYNKAQAFLSSLNKDNFEAEAKKAGLSVKNAFDITGTAAVLPGLENARALVKWAFKADKGDFSEEVYPIGDQYVVARLAEIKPVGFLSLDAVKAEITPAVKIRVKAKQLTDKFQSALSGASSIDQVAQKAGTKAVSLQNIVFANPVIPGAAAEYKVIGTVFGLQPNKLSKPIDGVQGVYVVSLDSFVNPAPATNLVREKQTLAQTLEQRAGNQVLEALKDKAIVKDNRAKFL</sequence>
<keyword evidence="3" id="KW-0997">Cell inner membrane</keyword>
<keyword evidence="14" id="KW-1185">Reference proteome</keyword>
<dbReference type="AlphaFoldDB" id="A0A3E2NLK7"/>
<evidence type="ECO:0000256" key="2">
    <source>
        <dbReference type="ARBA" id="ARBA00022475"/>
    </source>
</evidence>
<evidence type="ECO:0000256" key="9">
    <source>
        <dbReference type="ARBA" id="ARBA00040743"/>
    </source>
</evidence>
<keyword evidence="11" id="KW-0697">Rotamase</keyword>
<evidence type="ECO:0000313" key="14">
    <source>
        <dbReference type="Proteomes" id="UP000260823"/>
    </source>
</evidence>
<gene>
    <name evidence="13" type="ORF">DYU05_18385</name>
</gene>
<dbReference type="PANTHER" id="PTHR47529:SF1">
    <property type="entry name" value="PERIPLASMIC CHAPERONE PPID"/>
    <property type="match status" value="1"/>
</dbReference>
<keyword evidence="5" id="KW-1133">Transmembrane helix</keyword>
<dbReference type="PROSITE" id="PS50198">
    <property type="entry name" value="PPIC_PPIASE_2"/>
    <property type="match status" value="1"/>
</dbReference>
<proteinExistence type="inferred from homology"/>
<evidence type="ECO:0000256" key="5">
    <source>
        <dbReference type="ARBA" id="ARBA00022989"/>
    </source>
</evidence>
<comment type="subcellular location">
    <subcellularLocation>
        <location evidence="1">Cell inner membrane</location>
        <topology evidence="1">Single-pass type II membrane protein</topology>
        <orientation evidence="1">Periplasmic side</orientation>
    </subcellularLocation>
</comment>
<organism evidence="13 14">
    <name type="scientific">Mucilaginibacter terrenus</name>
    <dbReference type="NCBI Taxonomy" id="2482727"/>
    <lineage>
        <taxon>Bacteria</taxon>
        <taxon>Pseudomonadati</taxon>
        <taxon>Bacteroidota</taxon>
        <taxon>Sphingobacteriia</taxon>
        <taxon>Sphingobacteriales</taxon>
        <taxon>Sphingobacteriaceae</taxon>
        <taxon>Mucilaginibacter</taxon>
    </lineage>
</organism>
<dbReference type="InterPro" id="IPR000297">
    <property type="entry name" value="PPIase_PpiC"/>
</dbReference>
<dbReference type="PANTHER" id="PTHR47529">
    <property type="entry name" value="PEPTIDYL-PROLYL CIS-TRANS ISOMERASE D"/>
    <property type="match status" value="1"/>
</dbReference>
<dbReference type="Pfam" id="PF13623">
    <property type="entry name" value="SurA_N_2"/>
    <property type="match status" value="1"/>
</dbReference>
<evidence type="ECO:0000259" key="12">
    <source>
        <dbReference type="PROSITE" id="PS50198"/>
    </source>
</evidence>
<evidence type="ECO:0000256" key="3">
    <source>
        <dbReference type="ARBA" id="ARBA00022519"/>
    </source>
</evidence>
<feature type="domain" description="PpiC" evidence="12">
    <location>
        <begin position="345"/>
        <end position="444"/>
    </location>
</feature>
<evidence type="ECO:0000256" key="6">
    <source>
        <dbReference type="ARBA" id="ARBA00023136"/>
    </source>
</evidence>
<evidence type="ECO:0000256" key="8">
    <source>
        <dbReference type="ARBA" id="ARBA00038408"/>
    </source>
</evidence>
<dbReference type="SUPFAM" id="SSF109998">
    <property type="entry name" value="Triger factor/SurA peptide-binding domain-like"/>
    <property type="match status" value="1"/>
</dbReference>
<keyword evidence="6" id="KW-0472">Membrane</keyword>
<keyword evidence="11 13" id="KW-0413">Isomerase</keyword>
<comment type="similarity">
    <text evidence="8">Belongs to the PpiD chaperone family.</text>
</comment>
<dbReference type="InterPro" id="IPR052029">
    <property type="entry name" value="PpiD_chaperone"/>
</dbReference>
<dbReference type="Proteomes" id="UP000260823">
    <property type="component" value="Unassembled WGS sequence"/>
</dbReference>
<accession>A0A3E2NLK7</accession>